<dbReference type="PANTHER" id="PTHR21107">
    <property type="entry name" value="CYTOCHROME C OXIDASE ASSEMBLY PROTEIN COX19"/>
    <property type="match status" value="1"/>
</dbReference>
<comment type="caution">
    <text evidence="7">The sequence shown here is derived from an EMBL/GenBank/DDBJ whole genome shotgun (WGS) entry which is preliminary data.</text>
</comment>
<name>A0AAD7QZD6_9ASCO</name>
<dbReference type="RefSeq" id="XP_056047640.1">
    <property type="nucleotide sequence ID" value="XM_056184644.1"/>
</dbReference>
<evidence type="ECO:0000256" key="2">
    <source>
        <dbReference type="ARBA" id="ARBA00022490"/>
    </source>
</evidence>
<sequence>MSFGGASGNAKVFRPTPPDRGSFPLDHDGECQAHMQVYLDCLRSSRSRERVPPDCRLLAKEYLSCRMERGLMLKDEWANLGLPEDKKGSRVADVPENRS</sequence>
<dbReference type="GO" id="GO:0033617">
    <property type="term" value="P:mitochondrial respiratory chain complex IV assembly"/>
    <property type="evidence" value="ECO:0007669"/>
    <property type="project" value="TreeGrafter"/>
</dbReference>
<dbReference type="PROSITE" id="PS51808">
    <property type="entry name" value="CHCH"/>
    <property type="match status" value="1"/>
</dbReference>
<comment type="similarity">
    <text evidence="5">Belongs to the COX19 family.</text>
</comment>
<comment type="subcellular location">
    <subcellularLocation>
        <location evidence="1">Cytoplasm</location>
    </subcellularLocation>
</comment>
<keyword evidence="3" id="KW-1015">Disulfide bond</keyword>
<dbReference type="GeneID" id="80879810"/>
<evidence type="ECO:0000313" key="8">
    <source>
        <dbReference type="Proteomes" id="UP001217417"/>
    </source>
</evidence>
<evidence type="ECO:0000256" key="4">
    <source>
        <dbReference type="ARBA" id="ARBA00037279"/>
    </source>
</evidence>
<dbReference type="PANTHER" id="PTHR21107:SF2">
    <property type="entry name" value="CYTOCHROME C OXIDASE ASSEMBLY PROTEIN COX19"/>
    <property type="match status" value="1"/>
</dbReference>
<proteinExistence type="inferred from homology"/>
<evidence type="ECO:0000256" key="3">
    <source>
        <dbReference type="ARBA" id="ARBA00023157"/>
    </source>
</evidence>
<reference evidence="7" key="1">
    <citation type="submission" date="2023-03" db="EMBL/GenBank/DDBJ databases">
        <title>Near-Complete genome sequence of Lipomyces tetrasporous NRRL Y-64009, an oleaginous yeast capable of growing on lignocellulosic hydrolysates.</title>
        <authorList>
            <consortium name="Lawrence Berkeley National Laboratory"/>
            <person name="Jagtap S.S."/>
            <person name="Liu J.-J."/>
            <person name="Walukiewicz H.E."/>
            <person name="Pangilinan J."/>
            <person name="Lipzen A."/>
            <person name="Ahrendt S."/>
            <person name="Koriabine M."/>
            <person name="Cobaugh K."/>
            <person name="Salamov A."/>
            <person name="Yoshinaga Y."/>
            <person name="Ng V."/>
            <person name="Daum C."/>
            <person name="Grigoriev I.V."/>
            <person name="Slininger P.J."/>
            <person name="Dien B.S."/>
            <person name="Jin Y.-S."/>
            <person name="Rao C.V."/>
        </authorList>
    </citation>
    <scope>NUCLEOTIDE SEQUENCE</scope>
    <source>
        <strain evidence="7">NRRL Y-64009</strain>
    </source>
</reference>
<gene>
    <name evidence="7" type="ORF">POJ06DRAFT_14931</name>
</gene>
<accession>A0AAD7QZD6</accession>
<keyword evidence="2" id="KW-0963">Cytoplasm</keyword>
<dbReference type="GO" id="GO:0005758">
    <property type="term" value="C:mitochondrial intermembrane space"/>
    <property type="evidence" value="ECO:0007669"/>
    <property type="project" value="TreeGrafter"/>
</dbReference>
<organism evidence="7 8">
    <name type="scientific">Lipomyces tetrasporus</name>
    <dbReference type="NCBI Taxonomy" id="54092"/>
    <lineage>
        <taxon>Eukaryota</taxon>
        <taxon>Fungi</taxon>
        <taxon>Dikarya</taxon>
        <taxon>Ascomycota</taxon>
        <taxon>Saccharomycotina</taxon>
        <taxon>Lipomycetes</taxon>
        <taxon>Lipomycetales</taxon>
        <taxon>Lipomycetaceae</taxon>
        <taxon>Lipomyces</taxon>
    </lineage>
</organism>
<feature type="region of interest" description="Disordered" evidence="6">
    <location>
        <begin position="1"/>
        <end position="27"/>
    </location>
</feature>
<evidence type="ECO:0000256" key="5">
    <source>
        <dbReference type="ARBA" id="ARBA00038223"/>
    </source>
</evidence>
<evidence type="ECO:0000256" key="1">
    <source>
        <dbReference type="ARBA" id="ARBA00004496"/>
    </source>
</evidence>
<evidence type="ECO:0000256" key="6">
    <source>
        <dbReference type="SAM" id="MobiDB-lite"/>
    </source>
</evidence>
<dbReference type="AlphaFoldDB" id="A0AAD7QZD6"/>
<dbReference type="Proteomes" id="UP001217417">
    <property type="component" value="Unassembled WGS sequence"/>
</dbReference>
<evidence type="ECO:0008006" key="9">
    <source>
        <dbReference type="Google" id="ProtNLM"/>
    </source>
</evidence>
<keyword evidence="8" id="KW-1185">Reference proteome</keyword>
<dbReference type="InterPro" id="IPR051383">
    <property type="entry name" value="COX19"/>
</dbReference>
<comment type="function">
    <text evidence="4">Required for the assembly of mitochondrial cytochrome c oxidase.</text>
</comment>
<dbReference type="EMBL" id="JARPMG010000001">
    <property type="protein sequence ID" value="KAJ8104190.1"/>
    <property type="molecule type" value="Genomic_DNA"/>
</dbReference>
<protein>
    <recommendedName>
        <fullName evidence="9">Cytochrome c oxidase assembly protein COX19</fullName>
    </recommendedName>
</protein>
<evidence type="ECO:0000313" key="7">
    <source>
        <dbReference type="EMBL" id="KAJ8104190.1"/>
    </source>
</evidence>